<dbReference type="KEGG" id="min:Minf_1265"/>
<dbReference type="eggNOG" id="COG0176">
    <property type="taxonomic scope" value="Bacteria"/>
</dbReference>
<evidence type="ECO:0000313" key="3">
    <source>
        <dbReference type="Proteomes" id="UP000009149"/>
    </source>
</evidence>
<dbReference type="InterPro" id="IPR001585">
    <property type="entry name" value="TAL/FSA"/>
</dbReference>
<protein>
    <submittedName>
        <fullName evidence="2">Transaldolase</fullName>
    </submittedName>
</protein>
<sequence length="491" mass="55986">MERIIKNKIYAVFLCELSGLCFQWGFYCCCYKYFSYPSSMMKNKLMKINLDDLIGSLEESILDAIERVRGKSKPLQEAYFLSHPMLGALKRAGTSHIYVDSADFQELDDLIIRSEDRDKLIYNEEIDGNTTNQPLVAKIFNRYFEQDTEDKVGDWIKCLKEKNPGLSLGDLVVVLYTIINGRIGIETTERYGMGRRWEISLELHTELAPSIENSFRAAWCLSKTNPNAFVKVPFTPHFPHCFIIARELEKAGIAVNFTATFSARQVVAAALLANPHRSNVFIGRLSQGLQSELLGEQVVLEAQRQLSKLRMKYGLKTLNIVASMRKWQTFLLTAGCDVYTSPYPVLKDFLMQKEVPAGEIASKLEQSYVDQLHLKEEVVSKIGENRLRSLFVVEPEFIEFLITLRNSAEFEEMDGEGLQKSFEKAGFGDFFYAPTVQEWAELKKGKLPDLNSELTKKIALDTLYSLLAIGDFSNFQHKMDAEVIKKIEKSL</sequence>
<dbReference type="Pfam" id="PF00923">
    <property type="entry name" value="TAL_FSA"/>
    <property type="match status" value="1"/>
</dbReference>
<organism evidence="2 3">
    <name type="scientific">Methylacidiphilum infernorum (isolate V4)</name>
    <name type="common">Methylokorus infernorum (strain V4)</name>
    <dbReference type="NCBI Taxonomy" id="481448"/>
    <lineage>
        <taxon>Bacteria</taxon>
        <taxon>Pseudomonadati</taxon>
        <taxon>Verrucomicrobiota</taxon>
        <taxon>Methylacidiphilae</taxon>
        <taxon>Methylacidiphilales</taxon>
        <taxon>Methylacidiphilaceae</taxon>
        <taxon>Methylacidiphilum (ex Ratnadevi et al. 2023)</taxon>
    </lineage>
</organism>
<dbReference type="SUPFAM" id="SSF51569">
    <property type="entry name" value="Aldolase"/>
    <property type="match status" value="1"/>
</dbReference>
<evidence type="ECO:0000313" key="2">
    <source>
        <dbReference type="EMBL" id="ACD83319.1"/>
    </source>
</evidence>
<keyword evidence="1" id="KW-0704">Schiff base</keyword>
<dbReference type="HOGENOM" id="CLU_660274_0_0_0"/>
<dbReference type="AlphaFoldDB" id="B3DVG6"/>
<proteinExistence type="predicted"/>
<evidence type="ECO:0000256" key="1">
    <source>
        <dbReference type="ARBA" id="ARBA00023270"/>
    </source>
</evidence>
<name>B3DVG6_METI4</name>
<dbReference type="EMBL" id="CP000975">
    <property type="protein sequence ID" value="ACD83319.1"/>
    <property type="molecule type" value="Genomic_DNA"/>
</dbReference>
<dbReference type="Proteomes" id="UP000009149">
    <property type="component" value="Chromosome"/>
</dbReference>
<dbReference type="PANTHER" id="PTHR10683">
    <property type="entry name" value="TRANSALDOLASE"/>
    <property type="match status" value="1"/>
</dbReference>
<dbReference type="STRING" id="481448.Minf_1265"/>
<reference evidence="2 3" key="1">
    <citation type="journal article" date="2008" name="Biol. Direct">
        <title>Complete genome sequence of the extremely acidophilic methanotroph isolate V4, Methylacidiphilum infernorum, a representative of the bacterial phylum Verrucomicrobia.</title>
        <authorList>
            <person name="Hou S."/>
            <person name="Makarova K.S."/>
            <person name="Saw J.H."/>
            <person name="Senin P."/>
            <person name="Ly B.V."/>
            <person name="Zhou Z."/>
            <person name="Ren Y."/>
            <person name="Wang J."/>
            <person name="Galperin M.Y."/>
            <person name="Omelchenko M.V."/>
            <person name="Wolf Y.I."/>
            <person name="Yutin N."/>
            <person name="Koonin E.V."/>
            <person name="Stott M.B."/>
            <person name="Mountain B.W."/>
            <person name="Crowe M.A."/>
            <person name="Smirnova A.V."/>
            <person name="Dunfield P.F."/>
            <person name="Feng L."/>
            <person name="Wang L."/>
            <person name="Alam M."/>
        </authorList>
    </citation>
    <scope>NUCLEOTIDE SEQUENCE [LARGE SCALE GENOMIC DNA]</scope>
    <source>
        <strain evidence="3">Isolate V4</strain>
    </source>
</reference>
<accession>B3DVG6</accession>
<dbReference type="InterPro" id="IPR013785">
    <property type="entry name" value="Aldolase_TIM"/>
</dbReference>
<dbReference type="Gene3D" id="3.20.20.70">
    <property type="entry name" value="Aldolase class I"/>
    <property type="match status" value="1"/>
</dbReference>
<gene>
    <name evidence="2" type="primary">mipB</name>
    <name evidence="2" type="ordered locus">Minf_1265</name>
</gene>
<dbReference type="GO" id="GO:0005975">
    <property type="term" value="P:carbohydrate metabolic process"/>
    <property type="evidence" value="ECO:0007669"/>
    <property type="project" value="InterPro"/>
</dbReference>